<comment type="caution">
    <text evidence="1">The sequence shown here is derived from an EMBL/GenBank/DDBJ whole genome shotgun (WGS) entry which is preliminary data.</text>
</comment>
<sequence>MGEISNHATEIALYEPKKSENQLEGEYYVGIIVYDSTMELPSEIEYLEVKSEFVATRGKISDVGKVHSKLGVWAKEQGYHLKQDAYMIEAGHAVENGEEVEIYLPITIKLKEMI</sequence>
<proteinExistence type="predicted"/>
<accession>A0A845F2J2</accession>
<gene>
    <name evidence="1" type="ORF">GLW07_17535</name>
</gene>
<dbReference type="AlphaFoldDB" id="A0A845F2J2"/>
<name>A0A845F2J2_9BACL</name>
<dbReference type="Proteomes" id="UP000447833">
    <property type="component" value="Unassembled WGS sequence"/>
</dbReference>
<dbReference type="EMBL" id="WMEY01000005">
    <property type="protein sequence ID" value="MYL65163.1"/>
    <property type="molecule type" value="Genomic_DNA"/>
</dbReference>
<evidence type="ECO:0008006" key="3">
    <source>
        <dbReference type="Google" id="ProtNLM"/>
    </source>
</evidence>
<protein>
    <recommendedName>
        <fullName evidence="3">GyrI-like domain-containing protein</fullName>
    </recommendedName>
</protein>
<evidence type="ECO:0000313" key="1">
    <source>
        <dbReference type="EMBL" id="MYL65163.1"/>
    </source>
</evidence>
<dbReference type="RefSeq" id="WP_160920528.1">
    <property type="nucleotide sequence ID" value="NZ_WMEY01000005.1"/>
</dbReference>
<reference evidence="1 2" key="1">
    <citation type="submission" date="2019-11" db="EMBL/GenBank/DDBJ databases">
        <title>Genome sequences of 17 halophilic strains isolated from different environments.</title>
        <authorList>
            <person name="Furrow R.E."/>
        </authorList>
    </citation>
    <scope>NUCLEOTIDE SEQUENCE [LARGE SCALE GENOMIC DNA]</scope>
    <source>
        <strain evidence="1 2">22506_14_FS</strain>
    </source>
</reference>
<organism evidence="1 2">
    <name type="scientific">Guptibacillus hwajinpoensis</name>
    <dbReference type="NCBI Taxonomy" id="208199"/>
    <lineage>
        <taxon>Bacteria</taxon>
        <taxon>Bacillati</taxon>
        <taxon>Bacillota</taxon>
        <taxon>Bacilli</taxon>
        <taxon>Bacillales</taxon>
        <taxon>Guptibacillaceae</taxon>
        <taxon>Guptibacillus</taxon>
    </lineage>
</organism>
<evidence type="ECO:0000313" key="2">
    <source>
        <dbReference type="Proteomes" id="UP000447833"/>
    </source>
</evidence>